<name>A0A810L961_9ACTN</name>
<dbReference type="RefSeq" id="WP_030447086.1">
    <property type="nucleotide sequence ID" value="NZ_AP023354.1"/>
</dbReference>
<gene>
    <name evidence="1" type="ORF">Asera_61920</name>
</gene>
<proteinExistence type="predicted"/>
<dbReference type="InterPro" id="IPR034660">
    <property type="entry name" value="DinB/YfiT-like"/>
</dbReference>
<protein>
    <recommendedName>
        <fullName evidence="3">DinB family protein</fullName>
    </recommendedName>
</protein>
<dbReference type="OrthoDB" id="4548523at2"/>
<evidence type="ECO:0000313" key="1">
    <source>
        <dbReference type="EMBL" id="BCJ32084.1"/>
    </source>
</evidence>
<sequence length="178" mass="19563">MTNDKIASEQQLLVRFLAGQREAYRQAVSGLDEEQARSVPSASALSLSVLIKHCIDGERTMINRIAGAEEAADPVAKWQAGWQLTDADTVPALLAKWEEVGRRTEQVLLAEPDLDRVVDIPANVRQWLPNDTAYTVRWLVLHSIEELSRHAGHADVIRESIDGAVGHGVKQQPGAAWG</sequence>
<organism evidence="1 2">
    <name type="scientific">Actinocatenispora sera</name>
    <dbReference type="NCBI Taxonomy" id="390989"/>
    <lineage>
        <taxon>Bacteria</taxon>
        <taxon>Bacillati</taxon>
        <taxon>Actinomycetota</taxon>
        <taxon>Actinomycetes</taxon>
        <taxon>Micromonosporales</taxon>
        <taxon>Micromonosporaceae</taxon>
        <taxon>Actinocatenispora</taxon>
    </lineage>
</organism>
<dbReference type="SUPFAM" id="SSF109854">
    <property type="entry name" value="DinB/YfiT-like putative metalloenzymes"/>
    <property type="match status" value="1"/>
</dbReference>
<dbReference type="Gene3D" id="1.20.120.450">
    <property type="entry name" value="dinb family like domain"/>
    <property type="match status" value="1"/>
</dbReference>
<keyword evidence="2" id="KW-1185">Reference proteome</keyword>
<dbReference type="Proteomes" id="UP000680750">
    <property type="component" value="Chromosome"/>
</dbReference>
<evidence type="ECO:0000313" key="2">
    <source>
        <dbReference type="Proteomes" id="UP000680750"/>
    </source>
</evidence>
<accession>A0A810L961</accession>
<dbReference type="InterPro" id="IPR007061">
    <property type="entry name" value="MST-like"/>
</dbReference>
<evidence type="ECO:0008006" key="3">
    <source>
        <dbReference type="Google" id="ProtNLM"/>
    </source>
</evidence>
<dbReference type="EMBL" id="AP023354">
    <property type="protein sequence ID" value="BCJ32084.1"/>
    <property type="molecule type" value="Genomic_DNA"/>
</dbReference>
<dbReference type="Pfam" id="PF04978">
    <property type="entry name" value="MST"/>
    <property type="match status" value="1"/>
</dbReference>
<reference evidence="1" key="1">
    <citation type="submission" date="2020-08" db="EMBL/GenBank/DDBJ databases">
        <title>Whole genome shotgun sequence of Actinocatenispora sera NBRC 101916.</title>
        <authorList>
            <person name="Komaki H."/>
            <person name="Tamura T."/>
        </authorList>
    </citation>
    <scope>NUCLEOTIDE SEQUENCE</scope>
    <source>
        <strain evidence="1">NBRC 101916</strain>
    </source>
</reference>
<dbReference type="KEGG" id="aser:Asera_61920"/>
<dbReference type="AlphaFoldDB" id="A0A810L961"/>